<dbReference type="GO" id="GO:0005975">
    <property type="term" value="P:carbohydrate metabolic process"/>
    <property type="evidence" value="ECO:0007669"/>
    <property type="project" value="InterPro"/>
</dbReference>
<evidence type="ECO:0000313" key="7">
    <source>
        <dbReference type="EMBL" id="SNV52241.1"/>
    </source>
</evidence>
<dbReference type="PANTHER" id="PTHR30480">
    <property type="entry name" value="BETA-HEXOSAMINIDASE-RELATED"/>
    <property type="match status" value="1"/>
</dbReference>
<reference evidence="7 8" key="1">
    <citation type="submission" date="2017-06" db="EMBL/GenBank/DDBJ databases">
        <authorList>
            <consortium name="Pathogen Informatics"/>
        </authorList>
    </citation>
    <scope>NUCLEOTIDE SEQUENCE [LARGE SCALE GENOMIC DNA]</scope>
    <source>
        <strain evidence="7 8">NCTC12018</strain>
    </source>
</reference>
<keyword evidence="4" id="KW-0378">Hydrolase</keyword>
<accession>A0A239XYZ6</accession>
<evidence type="ECO:0000259" key="6">
    <source>
        <dbReference type="Pfam" id="PF00933"/>
    </source>
</evidence>
<dbReference type="InterPro" id="IPR017853">
    <property type="entry name" value="GH"/>
</dbReference>
<dbReference type="GO" id="GO:0009254">
    <property type="term" value="P:peptidoglycan turnover"/>
    <property type="evidence" value="ECO:0007669"/>
    <property type="project" value="TreeGrafter"/>
</dbReference>
<feature type="domain" description="Glycoside hydrolase family 3 N-terminal" evidence="6">
    <location>
        <begin position="63"/>
        <end position="372"/>
    </location>
</feature>
<dbReference type="KEGG" id="vrm:44547418_00031"/>
<evidence type="ECO:0000256" key="4">
    <source>
        <dbReference type="ARBA" id="ARBA00022801"/>
    </source>
</evidence>
<evidence type="ECO:0000313" key="8">
    <source>
        <dbReference type="Proteomes" id="UP000214973"/>
    </source>
</evidence>
<dbReference type="EC" id="3.2.1.52" evidence="3"/>
<dbReference type="PROSITE" id="PS51257">
    <property type="entry name" value="PROKAR_LIPOPROTEIN"/>
    <property type="match status" value="1"/>
</dbReference>
<dbReference type="Gene3D" id="3.20.20.300">
    <property type="entry name" value="Glycoside hydrolase, family 3, N-terminal domain"/>
    <property type="match status" value="1"/>
</dbReference>
<evidence type="ECO:0000256" key="2">
    <source>
        <dbReference type="ARBA" id="ARBA00005336"/>
    </source>
</evidence>
<name>A0A239XYZ6_9FIRM</name>
<protein>
    <recommendedName>
        <fullName evidence="3">beta-N-acetylhexosaminidase</fullName>
        <ecNumber evidence="3">3.2.1.52</ecNumber>
    </recommendedName>
</protein>
<evidence type="ECO:0000256" key="1">
    <source>
        <dbReference type="ARBA" id="ARBA00001231"/>
    </source>
</evidence>
<dbReference type="InterPro" id="IPR050226">
    <property type="entry name" value="NagZ_Beta-hexosaminidase"/>
</dbReference>
<dbReference type="InterPro" id="IPR036962">
    <property type="entry name" value="Glyco_hydro_3_N_sf"/>
</dbReference>
<keyword evidence="5" id="KW-0326">Glycosidase</keyword>
<dbReference type="GO" id="GO:0004563">
    <property type="term" value="F:beta-N-acetylhexosaminidase activity"/>
    <property type="evidence" value="ECO:0007669"/>
    <property type="project" value="UniProtKB-EC"/>
</dbReference>
<dbReference type="AlphaFoldDB" id="A0A239XYZ6"/>
<dbReference type="Pfam" id="PF00933">
    <property type="entry name" value="Glyco_hydro_3"/>
    <property type="match status" value="1"/>
</dbReference>
<sequence length="380" mass="42488">MKSIIQRVILGMGVILTVILAASCKHQNTGSEGIRQFSYRGLVASDKPVTEKVDTWLDAMSREDKIGQLMMISLHGTELGQSQRDVIRKYRVGGILLTNENLMYKNQVKAFIEEIHQTAVTSSLVTPYIAINRDKVERRGDIFLRLPEASKMGQYSIDRIINLTTRSAIELRDMGFNLVIGPNANLGVPHISYTADPTWAGHINLAMAERYQINHMWFAYNYFPSLGTGDRMFSSADETKDYLSDNDVAVFKRLVKQTTPNTYMVMVSHAQFPAIDSEHLASSSKSIITDWLRSDLGYDGIIMTDRIDVGALQSNQNIGDYAVASVLAGSDIILLDADTTHIDEVHRALSRAVENGDISEERLNASVRRILSMKMQEHAD</sequence>
<organism evidence="7 8">
    <name type="scientific">Veillonella rodentium</name>
    <dbReference type="NCBI Taxonomy" id="248315"/>
    <lineage>
        <taxon>Bacteria</taxon>
        <taxon>Bacillati</taxon>
        <taxon>Bacillota</taxon>
        <taxon>Negativicutes</taxon>
        <taxon>Veillonellales</taxon>
        <taxon>Veillonellaceae</taxon>
        <taxon>Veillonella</taxon>
    </lineage>
</organism>
<dbReference type="EMBL" id="LT906470">
    <property type="protein sequence ID" value="SNV52241.1"/>
    <property type="molecule type" value="Genomic_DNA"/>
</dbReference>
<gene>
    <name evidence="7" type="primary">ybbD</name>
    <name evidence="7" type="ORF">SAMEA44547418_00031</name>
</gene>
<evidence type="ECO:0000256" key="5">
    <source>
        <dbReference type="ARBA" id="ARBA00023295"/>
    </source>
</evidence>
<dbReference type="RefSeq" id="WP_095064663.1">
    <property type="nucleotide sequence ID" value="NZ_LT906470.1"/>
</dbReference>
<evidence type="ECO:0000256" key="3">
    <source>
        <dbReference type="ARBA" id="ARBA00012663"/>
    </source>
</evidence>
<dbReference type="Proteomes" id="UP000214973">
    <property type="component" value="Chromosome 1"/>
</dbReference>
<proteinExistence type="inferred from homology"/>
<keyword evidence="8" id="KW-1185">Reference proteome</keyword>
<comment type="similarity">
    <text evidence="2">Belongs to the glycosyl hydrolase 3 family.</text>
</comment>
<dbReference type="SUPFAM" id="SSF51445">
    <property type="entry name" value="(Trans)glycosidases"/>
    <property type="match status" value="1"/>
</dbReference>
<comment type="catalytic activity">
    <reaction evidence="1">
        <text>Hydrolysis of terminal non-reducing N-acetyl-D-hexosamine residues in N-acetyl-beta-D-hexosaminides.</text>
        <dbReference type="EC" id="3.2.1.52"/>
    </reaction>
</comment>
<dbReference type="PANTHER" id="PTHR30480:SF13">
    <property type="entry name" value="BETA-HEXOSAMINIDASE"/>
    <property type="match status" value="1"/>
</dbReference>
<dbReference type="InterPro" id="IPR001764">
    <property type="entry name" value="Glyco_hydro_3_N"/>
</dbReference>